<organism evidence="1 2">
    <name type="scientific">Marinactinospora rubrisoli</name>
    <dbReference type="NCBI Taxonomy" id="2715399"/>
    <lineage>
        <taxon>Bacteria</taxon>
        <taxon>Bacillati</taxon>
        <taxon>Actinomycetota</taxon>
        <taxon>Actinomycetes</taxon>
        <taxon>Streptosporangiales</taxon>
        <taxon>Nocardiopsidaceae</taxon>
        <taxon>Marinactinospora</taxon>
    </lineage>
</organism>
<keyword evidence="2" id="KW-1185">Reference proteome</keyword>
<reference evidence="2" key="1">
    <citation type="journal article" date="2019" name="Int. J. Syst. Evol. Microbiol.">
        <title>The Global Catalogue of Microorganisms (GCM) 10K type strain sequencing project: providing services to taxonomists for standard genome sequencing and annotation.</title>
        <authorList>
            <consortium name="The Broad Institute Genomics Platform"/>
            <consortium name="The Broad Institute Genome Sequencing Center for Infectious Disease"/>
            <person name="Wu L."/>
            <person name="Ma J."/>
        </authorList>
    </citation>
    <scope>NUCLEOTIDE SEQUENCE [LARGE SCALE GENOMIC DNA]</scope>
    <source>
        <strain evidence="2">CGMCC 4.7382</strain>
    </source>
</reference>
<dbReference type="Proteomes" id="UP001596540">
    <property type="component" value="Unassembled WGS sequence"/>
</dbReference>
<comment type="caution">
    <text evidence="1">The sequence shown here is derived from an EMBL/GenBank/DDBJ whole genome shotgun (WGS) entry which is preliminary data.</text>
</comment>
<accession>A0ABW2KPK2</accession>
<name>A0ABW2KPK2_9ACTN</name>
<dbReference type="EMBL" id="JBHTBH010000017">
    <property type="protein sequence ID" value="MFC7331241.1"/>
    <property type="molecule type" value="Genomic_DNA"/>
</dbReference>
<evidence type="ECO:0008006" key="3">
    <source>
        <dbReference type="Google" id="ProtNLM"/>
    </source>
</evidence>
<dbReference type="RefSeq" id="WP_379873957.1">
    <property type="nucleotide sequence ID" value="NZ_JBHTBH010000017.1"/>
</dbReference>
<gene>
    <name evidence="1" type="ORF">ACFQRF_26220</name>
</gene>
<evidence type="ECO:0000313" key="1">
    <source>
        <dbReference type="EMBL" id="MFC7331241.1"/>
    </source>
</evidence>
<evidence type="ECO:0000313" key="2">
    <source>
        <dbReference type="Proteomes" id="UP001596540"/>
    </source>
</evidence>
<proteinExistence type="predicted"/>
<protein>
    <recommendedName>
        <fullName evidence="3">Secreted protein</fullName>
    </recommendedName>
</protein>
<sequence length="251" mass="28367">MAGVLIVIGAVALYGVLRHALSRENKAQWKLADARKREARTTQEERINRVSGMLAAQDETWRYLTEDARREDQVSVTRYTTAIDTVWNEVSMGQLETAQIDHRLVEAEGVLTATADGMPPLLMRDARGWLRVSPDIDQEELPATLRTLVAQYCRAYNAEAVDLAARYRAALSHLEPVTRANQERELTEDVEPFQPTPVTTDYDRPSSSRTSWLGRALERVASRKDAHLDYRGSARRELDGMVEAHHKKGRA</sequence>